<gene>
    <name evidence="1" type="ORF">SR1949_51630</name>
</gene>
<organism evidence="1 2">
    <name type="scientific">Sphaerospermopsis reniformis</name>
    <dbReference type="NCBI Taxonomy" id="531300"/>
    <lineage>
        <taxon>Bacteria</taxon>
        <taxon>Bacillati</taxon>
        <taxon>Cyanobacteriota</taxon>
        <taxon>Cyanophyceae</taxon>
        <taxon>Nostocales</taxon>
        <taxon>Aphanizomenonaceae</taxon>
        <taxon>Sphaerospermopsis</taxon>
    </lineage>
</organism>
<evidence type="ECO:0000313" key="2">
    <source>
        <dbReference type="Proteomes" id="UP000300142"/>
    </source>
</evidence>
<dbReference type="RefSeq" id="WP_162501981.1">
    <property type="nucleotide sequence ID" value="NZ_BJCE01000388.1"/>
</dbReference>
<evidence type="ECO:0000313" key="1">
    <source>
        <dbReference type="EMBL" id="GCL40029.1"/>
    </source>
</evidence>
<sequence>MSLKDTQYHLVQNLLTQEIFWEPANESDFTYSAKFNSNNLELHINDFPEENLYTLSIDSIAICNLDDLPNCWHIP</sequence>
<proteinExistence type="predicted"/>
<reference evidence="2" key="1">
    <citation type="submission" date="2019-02" db="EMBL/GenBank/DDBJ databases">
        <title>Draft genome sequence of Sphaerospermopsis reniformis NIES-1949.</title>
        <authorList>
            <person name="Yamaguchi H."/>
            <person name="Suzuki S."/>
            <person name="Kawachi M."/>
        </authorList>
    </citation>
    <scope>NUCLEOTIDE SEQUENCE [LARGE SCALE GENOMIC DNA]</scope>
    <source>
        <strain evidence="2">NIES-1949</strain>
    </source>
</reference>
<dbReference type="Proteomes" id="UP000300142">
    <property type="component" value="Unassembled WGS sequence"/>
</dbReference>
<accession>A0A480A5C2</accession>
<comment type="caution">
    <text evidence="1">The sequence shown here is derived from an EMBL/GenBank/DDBJ whole genome shotgun (WGS) entry which is preliminary data.</text>
</comment>
<dbReference type="EMBL" id="BJCE01000388">
    <property type="protein sequence ID" value="GCL40029.1"/>
    <property type="molecule type" value="Genomic_DNA"/>
</dbReference>
<keyword evidence="2" id="KW-1185">Reference proteome</keyword>
<protein>
    <submittedName>
        <fullName evidence="1">Uncharacterized protein</fullName>
    </submittedName>
</protein>
<name>A0A480A5C2_9CYAN</name>
<dbReference type="AlphaFoldDB" id="A0A480A5C2"/>